<evidence type="ECO:0000256" key="5">
    <source>
        <dbReference type="ARBA" id="ARBA00022842"/>
    </source>
</evidence>
<dbReference type="InterPro" id="IPR023031">
    <property type="entry name" value="OPRT"/>
</dbReference>
<evidence type="ECO:0000259" key="8">
    <source>
        <dbReference type="Pfam" id="PF00156"/>
    </source>
</evidence>
<dbReference type="GO" id="GO:0044205">
    <property type="term" value="P:'de novo' UMP biosynthetic process"/>
    <property type="evidence" value="ECO:0007669"/>
    <property type="project" value="UniProtKB-UniRule"/>
</dbReference>
<feature type="domain" description="Phosphoribosyltransferase" evidence="8">
    <location>
        <begin position="50"/>
        <end position="164"/>
    </location>
</feature>
<evidence type="ECO:0000256" key="2">
    <source>
        <dbReference type="ARBA" id="ARBA00011971"/>
    </source>
</evidence>
<evidence type="ECO:0000256" key="6">
    <source>
        <dbReference type="ARBA" id="ARBA00022975"/>
    </source>
</evidence>
<dbReference type="GO" id="GO:0000287">
    <property type="term" value="F:magnesium ion binding"/>
    <property type="evidence" value="ECO:0007669"/>
    <property type="project" value="UniProtKB-UniRule"/>
</dbReference>
<comment type="caution">
    <text evidence="9">The sequence shown here is derived from an EMBL/GenBank/DDBJ whole genome shotgun (WGS) entry which is preliminary data.</text>
</comment>
<evidence type="ECO:0000256" key="4">
    <source>
        <dbReference type="ARBA" id="ARBA00022679"/>
    </source>
</evidence>
<dbReference type="HAMAP" id="MF_01208">
    <property type="entry name" value="PyrE"/>
    <property type="match status" value="1"/>
</dbReference>
<dbReference type="PANTHER" id="PTHR19278:SF9">
    <property type="entry name" value="URIDINE 5'-MONOPHOSPHATE SYNTHASE"/>
    <property type="match status" value="1"/>
</dbReference>
<dbReference type="SUPFAM" id="SSF53271">
    <property type="entry name" value="PRTase-like"/>
    <property type="match status" value="1"/>
</dbReference>
<comment type="similarity">
    <text evidence="7">Belongs to the purine/pyrimidine phosphoribosyltransferase family. PyrE subfamily.</text>
</comment>
<feature type="binding site" evidence="7">
    <location>
        <position position="146"/>
    </location>
    <ligand>
        <name>orotate</name>
        <dbReference type="ChEBI" id="CHEBI:30839"/>
    </ligand>
</feature>
<evidence type="ECO:0000256" key="7">
    <source>
        <dbReference type="HAMAP-Rule" id="MF_01208"/>
    </source>
</evidence>
<feature type="binding site" description="in other chain" evidence="7">
    <location>
        <begin position="114"/>
        <end position="122"/>
    </location>
    <ligand>
        <name>5-phospho-alpha-D-ribose 1-diphosphate</name>
        <dbReference type="ChEBI" id="CHEBI:58017"/>
        <note>ligand shared between dimeric partners</note>
    </ligand>
</feature>
<evidence type="ECO:0000313" key="9">
    <source>
        <dbReference type="EMBL" id="HGK63903.1"/>
    </source>
</evidence>
<dbReference type="Gene3D" id="3.40.50.2020">
    <property type="match status" value="1"/>
</dbReference>
<evidence type="ECO:0000256" key="3">
    <source>
        <dbReference type="ARBA" id="ARBA00022676"/>
    </source>
</evidence>
<keyword evidence="4 7" id="KW-0808">Transferase</keyword>
<comment type="pathway">
    <text evidence="1 7">Pyrimidine metabolism; UMP biosynthesis via de novo pathway; UMP from orotate: step 1/2.</text>
</comment>
<dbReference type="AlphaFoldDB" id="A0A7V4E4K1"/>
<feature type="binding site" description="in other chain" evidence="7">
    <location>
        <position position="91"/>
    </location>
    <ligand>
        <name>5-phospho-alpha-D-ribose 1-diphosphate</name>
        <dbReference type="ChEBI" id="CHEBI:58017"/>
        <note>ligand shared between dimeric partners</note>
    </ligand>
</feature>
<keyword evidence="3 7" id="KW-0328">Glycosyltransferase</keyword>
<protein>
    <recommendedName>
        <fullName evidence="2 7">Orotate phosphoribosyltransferase</fullName>
        <shortName evidence="7">OPRT</shortName>
        <shortName evidence="7">OPRTase</shortName>
        <ecNumber evidence="2 7">2.4.2.10</ecNumber>
    </recommendedName>
</protein>
<keyword evidence="6 7" id="KW-0665">Pyrimidine biosynthesis</keyword>
<comment type="cofactor">
    <cofactor evidence="7">
        <name>Mg(2+)</name>
        <dbReference type="ChEBI" id="CHEBI:18420"/>
    </cofactor>
</comment>
<gene>
    <name evidence="7" type="primary">pyrE</name>
    <name evidence="9" type="ORF">ENU74_04870</name>
</gene>
<dbReference type="Pfam" id="PF00156">
    <property type="entry name" value="Pribosyltran"/>
    <property type="match status" value="1"/>
</dbReference>
<dbReference type="NCBIfam" id="TIGR01367">
    <property type="entry name" value="pyrE_Therm"/>
    <property type="match status" value="1"/>
</dbReference>
<comment type="caution">
    <text evidence="7">Lacks conserved residue(s) required for the propagation of feature annotation.</text>
</comment>
<reference evidence="9" key="1">
    <citation type="journal article" date="2020" name="mSystems">
        <title>Genome- and Community-Level Interaction Insights into Carbon Utilization and Element Cycling Functions of Hydrothermarchaeota in Hydrothermal Sediment.</title>
        <authorList>
            <person name="Zhou Z."/>
            <person name="Liu Y."/>
            <person name="Xu W."/>
            <person name="Pan J."/>
            <person name="Luo Z.H."/>
            <person name="Li M."/>
        </authorList>
    </citation>
    <scope>NUCLEOTIDE SEQUENCE [LARGE SCALE GENOMIC DNA]</scope>
    <source>
        <strain evidence="9">SpSt-697</strain>
    </source>
</reference>
<dbReference type="UniPathway" id="UPA00070">
    <property type="reaction ID" value="UER00119"/>
</dbReference>
<organism evidence="9">
    <name type="scientific">candidate division WOR-3 bacterium</name>
    <dbReference type="NCBI Taxonomy" id="2052148"/>
    <lineage>
        <taxon>Bacteria</taxon>
        <taxon>Bacteria division WOR-3</taxon>
    </lineage>
</organism>
<name>A0A7V4E4K1_UNCW3</name>
<accession>A0A7V4E4K1</accession>
<dbReference type="EMBL" id="DTDR01000121">
    <property type="protein sequence ID" value="HGK63903.1"/>
    <property type="molecule type" value="Genomic_DNA"/>
</dbReference>
<sequence length="187" mass="21713">MKKKEIEQLLLKSQVLQEGHFLLSSGFHSQYYFEKFRIIENPSLLTRFCQIIKNKFKNKKIDIVCGPTTGGAIIAYEVARQLKKRLVIAEKENEKRVIRRGFMINKNERVLIVDDVLTTGNSIRETMKALKAFGAKIIGVAVLIDRSNQKIKDFRYFAIYKKEIPVFEEKNCPLCKKYLPLERPGSK</sequence>
<comment type="catalytic activity">
    <reaction evidence="7">
        <text>orotidine 5'-phosphate + diphosphate = orotate + 5-phospho-alpha-D-ribose 1-diphosphate</text>
        <dbReference type="Rhea" id="RHEA:10380"/>
        <dbReference type="ChEBI" id="CHEBI:30839"/>
        <dbReference type="ChEBI" id="CHEBI:33019"/>
        <dbReference type="ChEBI" id="CHEBI:57538"/>
        <dbReference type="ChEBI" id="CHEBI:58017"/>
        <dbReference type="EC" id="2.4.2.10"/>
    </reaction>
</comment>
<dbReference type="GO" id="GO:0004588">
    <property type="term" value="F:orotate phosphoribosyltransferase activity"/>
    <property type="evidence" value="ECO:0007669"/>
    <property type="project" value="UniProtKB-UniRule"/>
</dbReference>
<evidence type="ECO:0000256" key="1">
    <source>
        <dbReference type="ARBA" id="ARBA00004889"/>
    </source>
</evidence>
<dbReference type="CDD" id="cd06223">
    <property type="entry name" value="PRTases_typeI"/>
    <property type="match status" value="1"/>
</dbReference>
<dbReference type="PANTHER" id="PTHR19278">
    <property type="entry name" value="OROTATE PHOSPHORIBOSYLTRANSFERASE"/>
    <property type="match status" value="1"/>
</dbReference>
<proteinExistence type="inferred from homology"/>
<comment type="function">
    <text evidence="7">Catalyzes the transfer of a ribosyl phosphate group from 5-phosphoribose 1-diphosphate to orotate, leading to the formation of orotidine monophosphate (OMP).</text>
</comment>
<dbReference type="EC" id="2.4.2.10" evidence="2 7"/>
<dbReference type="InterPro" id="IPR000836">
    <property type="entry name" value="PRTase_dom"/>
</dbReference>
<comment type="subunit">
    <text evidence="7">Homodimer.</text>
</comment>
<dbReference type="InterPro" id="IPR029057">
    <property type="entry name" value="PRTase-like"/>
</dbReference>
<keyword evidence="5 7" id="KW-0460">Magnesium</keyword>
<dbReference type="GO" id="GO:0019856">
    <property type="term" value="P:pyrimidine nucleobase biosynthetic process"/>
    <property type="evidence" value="ECO:0007669"/>
    <property type="project" value="InterPro"/>
</dbReference>
<feature type="binding site" evidence="7">
    <location>
        <position position="118"/>
    </location>
    <ligand>
        <name>orotate</name>
        <dbReference type="ChEBI" id="CHEBI:30839"/>
    </ligand>
</feature>
<dbReference type="InterPro" id="IPR006273">
    <property type="entry name" value="Orotate_PRibTrfase_bac"/>
</dbReference>